<accession>A0A6A5YE39</accession>
<dbReference type="Proteomes" id="UP000799770">
    <property type="component" value="Unassembled WGS sequence"/>
</dbReference>
<name>A0A6A5YE39_9PLEO</name>
<dbReference type="InterPro" id="IPR013087">
    <property type="entry name" value="Znf_C2H2_type"/>
</dbReference>
<sequence length="264" mass="29251">MSNDEQRGHYYGRYYGTPSWPSQASSVVQPNSTDDQGNQQWAPHQSPYYIQSHAGSVAPETVFPPVVHPYPNERPPATPIMHQAPDGPNHDIYPVGLSSHGYGRVPQNAQSYQAQDIHDRDNENNTFGTSHTQDPYYATEQSQDSGPVQNEDGTLEDANEMSDDEDEMDDDVNGDMPSNDQTLSEDPSSRAMKPWTIICDRCGTVLTGQHARGNLTRHYKSRGCSASAKNNGAYQCPHCKSNFARSDGLSVHLRRKHNGSRSTS</sequence>
<feature type="region of interest" description="Disordered" evidence="2">
    <location>
        <begin position="1"/>
        <end position="105"/>
    </location>
</feature>
<feature type="region of interest" description="Disordered" evidence="2">
    <location>
        <begin position="120"/>
        <end position="190"/>
    </location>
</feature>
<reference evidence="4" key="1">
    <citation type="journal article" date="2020" name="Stud. Mycol.">
        <title>101 Dothideomycetes genomes: a test case for predicting lifestyles and emergence of pathogens.</title>
        <authorList>
            <person name="Haridas S."/>
            <person name="Albert R."/>
            <person name="Binder M."/>
            <person name="Bloem J."/>
            <person name="Labutti K."/>
            <person name="Salamov A."/>
            <person name="Andreopoulos B."/>
            <person name="Baker S."/>
            <person name="Barry K."/>
            <person name="Bills G."/>
            <person name="Bluhm B."/>
            <person name="Cannon C."/>
            <person name="Castanera R."/>
            <person name="Culley D."/>
            <person name="Daum C."/>
            <person name="Ezra D."/>
            <person name="Gonzalez J."/>
            <person name="Henrissat B."/>
            <person name="Kuo A."/>
            <person name="Liang C."/>
            <person name="Lipzen A."/>
            <person name="Lutzoni F."/>
            <person name="Magnuson J."/>
            <person name="Mondo S."/>
            <person name="Nolan M."/>
            <person name="Ohm R."/>
            <person name="Pangilinan J."/>
            <person name="Park H.-J."/>
            <person name="Ramirez L."/>
            <person name="Alfaro M."/>
            <person name="Sun H."/>
            <person name="Tritt A."/>
            <person name="Yoshinaga Y."/>
            <person name="Zwiers L.-H."/>
            <person name="Turgeon B."/>
            <person name="Goodwin S."/>
            <person name="Spatafora J."/>
            <person name="Crous P."/>
            <person name="Grigoriev I."/>
        </authorList>
    </citation>
    <scope>NUCLEOTIDE SEQUENCE</scope>
    <source>
        <strain evidence="4">CBS 627.86</strain>
    </source>
</reference>
<dbReference type="InterPro" id="IPR036236">
    <property type="entry name" value="Znf_C2H2_sf"/>
</dbReference>
<organism evidence="4 5">
    <name type="scientific">Lophiotrema nucula</name>
    <dbReference type="NCBI Taxonomy" id="690887"/>
    <lineage>
        <taxon>Eukaryota</taxon>
        <taxon>Fungi</taxon>
        <taxon>Dikarya</taxon>
        <taxon>Ascomycota</taxon>
        <taxon>Pezizomycotina</taxon>
        <taxon>Dothideomycetes</taxon>
        <taxon>Pleosporomycetidae</taxon>
        <taxon>Pleosporales</taxon>
        <taxon>Lophiotremataceae</taxon>
        <taxon>Lophiotrema</taxon>
    </lineage>
</organism>
<dbReference type="Gene3D" id="3.30.160.60">
    <property type="entry name" value="Classic Zinc Finger"/>
    <property type="match status" value="1"/>
</dbReference>
<dbReference type="AlphaFoldDB" id="A0A6A5YE39"/>
<evidence type="ECO:0000256" key="2">
    <source>
        <dbReference type="SAM" id="MobiDB-lite"/>
    </source>
</evidence>
<gene>
    <name evidence="4" type="ORF">BDV96DRAFT_375350</name>
</gene>
<protein>
    <recommendedName>
        <fullName evidence="3">C2H2-type domain-containing protein</fullName>
    </recommendedName>
</protein>
<feature type="compositionally biased region" description="Polar residues" evidence="2">
    <location>
        <begin position="124"/>
        <end position="152"/>
    </location>
</feature>
<feature type="compositionally biased region" description="Polar residues" evidence="2">
    <location>
        <begin position="19"/>
        <end position="43"/>
    </location>
</feature>
<keyword evidence="1" id="KW-0862">Zinc</keyword>
<dbReference type="OrthoDB" id="6365676at2759"/>
<dbReference type="SUPFAM" id="SSF57667">
    <property type="entry name" value="beta-beta-alpha zinc fingers"/>
    <property type="match status" value="1"/>
</dbReference>
<dbReference type="PROSITE" id="PS00028">
    <property type="entry name" value="ZINC_FINGER_C2H2_1"/>
    <property type="match status" value="1"/>
</dbReference>
<evidence type="ECO:0000313" key="4">
    <source>
        <dbReference type="EMBL" id="KAF2105376.1"/>
    </source>
</evidence>
<proteinExistence type="predicted"/>
<dbReference type="GO" id="GO:0008270">
    <property type="term" value="F:zinc ion binding"/>
    <property type="evidence" value="ECO:0007669"/>
    <property type="project" value="UniProtKB-KW"/>
</dbReference>
<keyword evidence="5" id="KW-1185">Reference proteome</keyword>
<evidence type="ECO:0000313" key="5">
    <source>
        <dbReference type="Proteomes" id="UP000799770"/>
    </source>
</evidence>
<keyword evidence="1" id="KW-0863">Zinc-finger</keyword>
<keyword evidence="1" id="KW-0479">Metal-binding</keyword>
<evidence type="ECO:0000256" key="1">
    <source>
        <dbReference type="PROSITE-ProRule" id="PRU00042"/>
    </source>
</evidence>
<feature type="compositionally biased region" description="Pro residues" evidence="2">
    <location>
        <begin position="66"/>
        <end position="78"/>
    </location>
</feature>
<dbReference type="EMBL" id="ML977382">
    <property type="protein sequence ID" value="KAF2105376.1"/>
    <property type="molecule type" value="Genomic_DNA"/>
</dbReference>
<dbReference type="PROSITE" id="PS50157">
    <property type="entry name" value="ZINC_FINGER_C2H2_2"/>
    <property type="match status" value="1"/>
</dbReference>
<feature type="domain" description="C2H2-type" evidence="3">
    <location>
        <begin position="234"/>
        <end position="262"/>
    </location>
</feature>
<evidence type="ECO:0000259" key="3">
    <source>
        <dbReference type="PROSITE" id="PS50157"/>
    </source>
</evidence>
<feature type="compositionally biased region" description="Acidic residues" evidence="2">
    <location>
        <begin position="153"/>
        <end position="173"/>
    </location>
</feature>